<dbReference type="CDD" id="cd02440">
    <property type="entry name" value="AdoMet_MTases"/>
    <property type="match status" value="1"/>
</dbReference>
<dbReference type="SUPFAM" id="SSF53335">
    <property type="entry name" value="S-adenosyl-L-methionine-dependent methyltransferases"/>
    <property type="match status" value="1"/>
</dbReference>
<dbReference type="Gene3D" id="2.20.25.110">
    <property type="entry name" value="S-adenosyl-L-methionine-dependent methyltransferases"/>
    <property type="match status" value="1"/>
</dbReference>
<organism evidence="2 3">
    <name type="scientific">Paenibacillus antarcticus</name>
    <dbReference type="NCBI Taxonomy" id="253703"/>
    <lineage>
        <taxon>Bacteria</taxon>
        <taxon>Bacillati</taxon>
        <taxon>Bacillota</taxon>
        <taxon>Bacilli</taxon>
        <taxon>Bacillales</taxon>
        <taxon>Paenibacillaceae</taxon>
        <taxon>Paenibacillus</taxon>
    </lineage>
</organism>
<gene>
    <name evidence="2" type="ORF">PBAT_24015</name>
</gene>
<dbReference type="AlphaFoldDB" id="A0A168JAQ2"/>
<dbReference type="InterPro" id="IPR029063">
    <property type="entry name" value="SAM-dependent_MTases_sf"/>
</dbReference>
<evidence type="ECO:0000313" key="3">
    <source>
        <dbReference type="Proteomes" id="UP000077355"/>
    </source>
</evidence>
<dbReference type="Gene3D" id="3.40.50.150">
    <property type="entry name" value="Vaccinia Virus protein VP39"/>
    <property type="match status" value="1"/>
</dbReference>
<dbReference type="RefSeq" id="WP_068653170.1">
    <property type="nucleotide sequence ID" value="NZ_CP043611.1"/>
</dbReference>
<reference evidence="2 3" key="1">
    <citation type="submission" date="2016-03" db="EMBL/GenBank/DDBJ databases">
        <title>Draft genome sequence of Paenibacillus antarcticus CECT 5836.</title>
        <authorList>
            <person name="Shin S.-K."/>
            <person name="Yi H."/>
        </authorList>
    </citation>
    <scope>NUCLEOTIDE SEQUENCE [LARGE SCALE GENOMIC DNA]</scope>
    <source>
        <strain evidence="2 3">CECT 5836</strain>
    </source>
</reference>
<protein>
    <recommendedName>
        <fullName evidence="1">Methyltransferase domain-containing protein</fullName>
    </recommendedName>
</protein>
<name>A0A168JAQ2_9BACL</name>
<comment type="caution">
    <text evidence="2">The sequence shown here is derived from an EMBL/GenBank/DDBJ whole genome shotgun (WGS) entry which is preliminary data.</text>
</comment>
<evidence type="ECO:0000313" key="2">
    <source>
        <dbReference type="EMBL" id="OAB40369.1"/>
    </source>
</evidence>
<feature type="domain" description="Methyltransferase" evidence="1">
    <location>
        <begin position="39"/>
        <end position="133"/>
    </location>
</feature>
<dbReference type="OrthoDB" id="9804312at2"/>
<dbReference type="EMBL" id="LVJI01000054">
    <property type="protein sequence ID" value="OAB40369.1"/>
    <property type="molecule type" value="Genomic_DNA"/>
</dbReference>
<keyword evidence="3" id="KW-1185">Reference proteome</keyword>
<accession>A0A168JAQ2</accession>
<dbReference type="InterPro" id="IPR041698">
    <property type="entry name" value="Methyltransf_25"/>
</dbReference>
<dbReference type="Proteomes" id="UP000077355">
    <property type="component" value="Unassembled WGS sequence"/>
</dbReference>
<proteinExistence type="predicted"/>
<sequence>MNTYYGELCTRIYEIDKAYAEGKELDFYLSFVQDKNMKVLEPMCGNGRMLIPLMQKGIHIEGFDISEEMLKVCKEKGERLNLKPNVYYEKIEEFQGDNFYDLIIIPFGSFSLLPDSLVNKSLNNLKSALTRDGKILLTIMLKYDGIEEIPEWMELDQIQLEDERIVSYKKVHYDEEECMLTTQLKYESVKNGHIEKTEIMDFPIRLYDMQEFENTLKSNGLHNIVIHSLKDGYGEGTVSYVIECSS</sequence>
<evidence type="ECO:0000259" key="1">
    <source>
        <dbReference type="Pfam" id="PF13649"/>
    </source>
</evidence>
<dbReference type="Pfam" id="PF13649">
    <property type="entry name" value="Methyltransf_25"/>
    <property type="match status" value="1"/>
</dbReference>